<dbReference type="AlphaFoldDB" id="A0A1D6HHY4"/>
<dbReference type="GO" id="GO:0140662">
    <property type="term" value="F:ATP-dependent protein folding chaperone"/>
    <property type="evidence" value="ECO:0007669"/>
    <property type="project" value="InterPro"/>
</dbReference>
<keyword evidence="3" id="KW-0175">Coiled coil</keyword>
<dbReference type="InterPro" id="IPR029047">
    <property type="entry name" value="HSP70_peptide-bd_sf"/>
</dbReference>
<accession>A0A1D6HHY4</accession>
<dbReference type="Gene3D" id="1.20.1270.10">
    <property type="match status" value="1"/>
</dbReference>
<dbReference type="FunFam" id="1.20.1270.10:FF:000002">
    <property type="entry name" value="Heat shock 70 kDa protein 4"/>
    <property type="match status" value="1"/>
</dbReference>
<keyword evidence="1" id="KW-0547">Nucleotide-binding</keyword>
<evidence type="ECO:0000256" key="3">
    <source>
        <dbReference type="SAM" id="Coils"/>
    </source>
</evidence>
<dbReference type="Pfam" id="PF00012">
    <property type="entry name" value="HSP70"/>
    <property type="match status" value="1"/>
</dbReference>
<dbReference type="InterPro" id="IPR013126">
    <property type="entry name" value="Hsp_70_fam"/>
</dbReference>
<dbReference type="SUPFAM" id="SSF100934">
    <property type="entry name" value="Heat shock protein 70kD (HSP70), C-terminal subdomain"/>
    <property type="match status" value="1"/>
</dbReference>
<keyword evidence="5" id="KW-0346">Stress response</keyword>
<feature type="region of interest" description="Disordered" evidence="4">
    <location>
        <begin position="366"/>
        <end position="436"/>
    </location>
</feature>
<reference evidence="5" key="1">
    <citation type="submission" date="2015-12" db="EMBL/GenBank/DDBJ databases">
        <title>Update maize B73 reference genome by single molecule sequencing technologies.</title>
        <authorList>
            <consortium name="Maize Genome Sequencing Project"/>
            <person name="Ware D."/>
        </authorList>
    </citation>
    <scope>NUCLEOTIDE SEQUENCE</scope>
    <source>
        <tissue evidence="5">Seedling</tissue>
    </source>
</reference>
<feature type="coiled-coil region" evidence="3">
    <location>
        <begin position="249"/>
        <end position="339"/>
    </location>
</feature>
<dbReference type="PANTHER" id="PTHR45639:SF14">
    <property type="entry name" value="HEAT SHOCK 70 KDA PROTEIN 17"/>
    <property type="match status" value="1"/>
</dbReference>
<proteinExistence type="predicted"/>
<feature type="compositionally biased region" description="Polar residues" evidence="4">
    <location>
        <begin position="109"/>
        <end position="121"/>
    </location>
</feature>
<evidence type="ECO:0000256" key="1">
    <source>
        <dbReference type="ARBA" id="ARBA00022741"/>
    </source>
</evidence>
<dbReference type="Gene3D" id="2.60.34.10">
    <property type="entry name" value="Substrate Binding Domain Of DNAk, Chain A, domain 1"/>
    <property type="match status" value="1"/>
</dbReference>
<dbReference type="ExpressionAtlas" id="A0A1D6HHY4">
    <property type="expression patterns" value="baseline and differential"/>
</dbReference>
<evidence type="ECO:0000313" key="5">
    <source>
        <dbReference type="EMBL" id="AQK74126.1"/>
    </source>
</evidence>
<dbReference type="PANTHER" id="PTHR45639">
    <property type="entry name" value="HSC70CB, ISOFORM G-RELATED"/>
    <property type="match status" value="1"/>
</dbReference>
<feature type="compositionally biased region" description="Basic and acidic residues" evidence="4">
    <location>
        <begin position="375"/>
        <end position="394"/>
    </location>
</feature>
<gene>
    <name evidence="5" type="ORF">ZEAMMB73_Zm00001d017809</name>
</gene>
<name>A0A1D6HHY4_MAIZE</name>
<keyword evidence="2" id="KW-0067">ATP-binding</keyword>
<dbReference type="GO" id="GO:0005524">
    <property type="term" value="F:ATP binding"/>
    <property type="evidence" value="ECO:0007669"/>
    <property type="project" value="UniProtKB-KW"/>
</dbReference>
<dbReference type="EMBL" id="CM000781">
    <property type="protein sequence ID" value="AQK74126.1"/>
    <property type="molecule type" value="Genomic_DNA"/>
</dbReference>
<evidence type="ECO:0000256" key="4">
    <source>
        <dbReference type="SAM" id="MobiDB-lite"/>
    </source>
</evidence>
<protein>
    <submittedName>
        <fullName evidence="5">Heat shock 70 kDa protein 17</fullName>
    </submittedName>
</protein>
<feature type="region of interest" description="Disordered" evidence="4">
    <location>
        <begin position="109"/>
        <end position="143"/>
    </location>
</feature>
<sequence>MKKMPIKMFRSIRHTKDFDVSLNYDKAYELPPGIPSHKFAEYSVSGLTDASEKYANRNLSAPIKANLHFSLSRSGIIALDRAEAVIEITEWVEVPKKILTLESNITNQNSSSEVGAANSTTDSKENLSSGSNTNSSTPIDESNAQEIITEKVLKKRTFRVPLKVVEKTTGAGTILSKELYSEAKNRLEALDKKDAERRKTAELKNNLESYIYSMKEKLEESADILTVSTEQERESFAEKLSEVQDWLYMDGEDAQANEFKERLDQLKAIGDPILFRLNELKTRPTACENARLYLDELQKIVKNWETNKPWLPQKRVDEVVSEAEKVKAWLKEKENLQKNTPVFNPPVFTSEEVSEKVLDLQDKVSSVNRIPKPKPKVEKKTAKEEEPASKEKTTYTESAPDEGEYTETSQKSKAQEEDQSASANTSDSEPEPHDEL</sequence>
<organism evidence="5">
    <name type="scientific">Zea mays</name>
    <name type="common">Maize</name>
    <dbReference type="NCBI Taxonomy" id="4577"/>
    <lineage>
        <taxon>Eukaryota</taxon>
        <taxon>Viridiplantae</taxon>
        <taxon>Streptophyta</taxon>
        <taxon>Embryophyta</taxon>
        <taxon>Tracheophyta</taxon>
        <taxon>Spermatophyta</taxon>
        <taxon>Magnoliopsida</taxon>
        <taxon>Liliopsida</taxon>
        <taxon>Poales</taxon>
        <taxon>Poaceae</taxon>
        <taxon>PACMAD clade</taxon>
        <taxon>Panicoideae</taxon>
        <taxon>Andropogonodae</taxon>
        <taxon>Andropogoneae</taxon>
        <taxon>Tripsacinae</taxon>
        <taxon>Zea</taxon>
    </lineage>
</organism>
<evidence type="ECO:0000256" key="2">
    <source>
        <dbReference type="ARBA" id="ARBA00022840"/>
    </source>
</evidence>
<feature type="compositionally biased region" description="Low complexity" evidence="4">
    <location>
        <begin position="128"/>
        <end position="137"/>
    </location>
</feature>
<dbReference type="InterPro" id="IPR029048">
    <property type="entry name" value="HSP70_C_sf"/>
</dbReference>